<evidence type="ECO:0000313" key="5">
    <source>
        <dbReference type="Proteomes" id="UP001595952"/>
    </source>
</evidence>
<proteinExistence type="predicted"/>
<name>A0ABV9IDT0_9DEIO</name>
<keyword evidence="5" id="KW-1185">Reference proteome</keyword>
<evidence type="ECO:0000256" key="1">
    <source>
        <dbReference type="ARBA" id="ARBA00022679"/>
    </source>
</evidence>
<dbReference type="Pfam" id="PF00583">
    <property type="entry name" value="Acetyltransf_1"/>
    <property type="match status" value="1"/>
</dbReference>
<dbReference type="SUPFAM" id="SSF55729">
    <property type="entry name" value="Acyl-CoA N-acyltransferases (Nat)"/>
    <property type="match status" value="2"/>
</dbReference>
<dbReference type="Gene3D" id="3.40.630.30">
    <property type="match status" value="1"/>
</dbReference>
<comment type="caution">
    <text evidence="4">The sequence shown here is derived from an EMBL/GenBank/DDBJ whole genome shotgun (WGS) entry which is preliminary data.</text>
</comment>
<dbReference type="RefSeq" id="WP_380063479.1">
    <property type="nucleotide sequence ID" value="NZ_JBHSEI010000017.1"/>
</dbReference>
<reference evidence="5" key="1">
    <citation type="journal article" date="2019" name="Int. J. Syst. Evol. Microbiol.">
        <title>The Global Catalogue of Microorganisms (GCM) 10K type strain sequencing project: providing services to taxonomists for standard genome sequencing and annotation.</title>
        <authorList>
            <consortium name="The Broad Institute Genomics Platform"/>
            <consortium name="The Broad Institute Genome Sequencing Center for Infectious Disease"/>
            <person name="Wu L."/>
            <person name="Ma J."/>
        </authorList>
    </citation>
    <scope>NUCLEOTIDE SEQUENCE [LARGE SCALE GENOMIC DNA]</scope>
    <source>
        <strain evidence="5">CCUG 55995</strain>
    </source>
</reference>
<feature type="domain" description="N-acetyltransferase" evidence="3">
    <location>
        <begin position="163"/>
        <end position="308"/>
    </location>
</feature>
<dbReference type="PROSITE" id="PS51186">
    <property type="entry name" value="GNAT"/>
    <property type="match status" value="1"/>
</dbReference>
<organism evidence="4 5">
    <name type="scientific">Deinococcus hohokamensis</name>
    <dbReference type="NCBI Taxonomy" id="309883"/>
    <lineage>
        <taxon>Bacteria</taxon>
        <taxon>Thermotogati</taxon>
        <taxon>Deinococcota</taxon>
        <taxon>Deinococci</taxon>
        <taxon>Deinococcales</taxon>
        <taxon>Deinococcaceae</taxon>
        <taxon>Deinococcus</taxon>
    </lineage>
</organism>
<dbReference type="InterPro" id="IPR000182">
    <property type="entry name" value="GNAT_dom"/>
</dbReference>
<evidence type="ECO:0000313" key="4">
    <source>
        <dbReference type="EMBL" id="MFC4640499.1"/>
    </source>
</evidence>
<dbReference type="InterPro" id="IPR050832">
    <property type="entry name" value="Bact_Acetyltransf"/>
</dbReference>
<accession>A0ABV9IDT0</accession>
<sequence>MPDHHSHAMHAPFALRPFQNADAPAVARLVTAGVRGHWTYSEGHFRESPHPQRRRLVALRGDEVVATAHLLPFGDGAPEALRLDLAGDGAAFSPLYLRLLSDVPAGFSRLLGVTREDFDETMGFFPVAGFRNAWQSWGAHLKLEAFDFGRFRALEERLFLDGYEVEAFSPDAPETGWAALHALHLQGQQDAPRNPTTTSALLSSEALRERIGREERVFVARLRGKIVALTRLSPRGPEIDSEFTAVDPAHRSRGLATLVKARALAWAQAEGFHHAGTGSTVLNLPMLRVNTRLGYEVERMWVTWERGL</sequence>
<evidence type="ECO:0000256" key="2">
    <source>
        <dbReference type="ARBA" id="ARBA00023315"/>
    </source>
</evidence>
<dbReference type="CDD" id="cd04301">
    <property type="entry name" value="NAT_SF"/>
    <property type="match status" value="1"/>
</dbReference>
<protein>
    <submittedName>
        <fullName evidence="4">GNAT family N-acetyltransferase</fullName>
        <ecNumber evidence="4">2.3.1.-</ecNumber>
    </submittedName>
</protein>
<dbReference type="PANTHER" id="PTHR43877:SF1">
    <property type="entry name" value="ACETYLTRANSFERASE"/>
    <property type="match status" value="1"/>
</dbReference>
<gene>
    <name evidence="4" type="ORF">ACFO0D_19400</name>
</gene>
<dbReference type="GO" id="GO:0016746">
    <property type="term" value="F:acyltransferase activity"/>
    <property type="evidence" value="ECO:0007669"/>
    <property type="project" value="UniProtKB-KW"/>
</dbReference>
<dbReference type="InterPro" id="IPR016181">
    <property type="entry name" value="Acyl_CoA_acyltransferase"/>
</dbReference>
<dbReference type="Proteomes" id="UP001595952">
    <property type="component" value="Unassembled WGS sequence"/>
</dbReference>
<dbReference type="EC" id="2.3.1.-" evidence="4"/>
<keyword evidence="1 4" id="KW-0808">Transferase</keyword>
<keyword evidence="2 4" id="KW-0012">Acyltransferase</keyword>
<dbReference type="PANTHER" id="PTHR43877">
    <property type="entry name" value="AMINOALKYLPHOSPHONATE N-ACETYLTRANSFERASE-RELATED-RELATED"/>
    <property type="match status" value="1"/>
</dbReference>
<dbReference type="EMBL" id="JBHSEI010000017">
    <property type="protein sequence ID" value="MFC4640499.1"/>
    <property type="molecule type" value="Genomic_DNA"/>
</dbReference>
<evidence type="ECO:0000259" key="3">
    <source>
        <dbReference type="PROSITE" id="PS51186"/>
    </source>
</evidence>